<reference evidence="3" key="1">
    <citation type="submission" date="2023-08" db="EMBL/GenBank/DDBJ databases">
        <authorList>
            <person name="Chen Y."/>
            <person name="Shah S."/>
            <person name="Dougan E. K."/>
            <person name="Thang M."/>
            <person name="Chan C."/>
        </authorList>
    </citation>
    <scope>NUCLEOTIDE SEQUENCE</scope>
</reference>
<sequence length="241" mass="26376">MLSPLGRDVNGNRCEQQCCLWVMRLGCAGLLLLQPQKDAIVLAACYFLIDVGGCLLCACKPSWLRRVGCLGRPVSLVGVCLAVAGLVRYGKALSQHIRCVGTFGVVTLLFCFVFICSTLVWWAAIECDCFGLSDSPKAAASSWCALCRFCCELSPWTPAQDRARSPRSSSQRSPEKERLSFRVLAPSGALLFSSRSRLAVRRWVRKNLPRAKRAEVTLEERRRGRSRGRGGGSSSLSADAV</sequence>
<proteinExistence type="predicted"/>
<accession>A0AA36J586</accession>
<dbReference type="AlphaFoldDB" id="A0AA36J586"/>
<gene>
    <name evidence="3" type="ORF">EVOR1521_LOCUS23313</name>
</gene>
<evidence type="ECO:0000256" key="2">
    <source>
        <dbReference type="SAM" id="Phobius"/>
    </source>
</evidence>
<feature type="region of interest" description="Disordered" evidence="1">
    <location>
        <begin position="215"/>
        <end position="241"/>
    </location>
</feature>
<feature type="transmembrane region" description="Helical" evidence="2">
    <location>
        <begin position="99"/>
        <end position="124"/>
    </location>
</feature>
<feature type="transmembrane region" description="Helical" evidence="2">
    <location>
        <begin position="39"/>
        <end position="64"/>
    </location>
</feature>
<protein>
    <recommendedName>
        <fullName evidence="5">Transmembrane protein</fullName>
    </recommendedName>
</protein>
<keyword evidence="2" id="KW-0472">Membrane</keyword>
<evidence type="ECO:0008006" key="5">
    <source>
        <dbReference type="Google" id="ProtNLM"/>
    </source>
</evidence>
<keyword evidence="2" id="KW-0812">Transmembrane</keyword>
<dbReference type="EMBL" id="CAUJNA010003350">
    <property type="protein sequence ID" value="CAJ1399850.1"/>
    <property type="molecule type" value="Genomic_DNA"/>
</dbReference>
<evidence type="ECO:0000313" key="3">
    <source>
        <dbReference type="EMBL" id="CAJ1399850.1"/>
    </source>
</evidence>
<comment type="caution">
    <text evidence="3">The sequence shown here is derived from an EMBL/GenBank/DDBJ whole genome shotgun (WGS) entry which is preliminary data.</text>
</comment>
<keyword evidence="4" id="KW-1185">Reference proteome</keyword>
<dbReference type="Proteomes" id="UP001178507">
    <property type="component" value="Unassembled WGS sequence"/>
</dbReference>
<name>A0AA36J586_9DINO</name>
<organism evidence="3 4">
    <name type="scientific">Effrenium voratum</name>
    <dbReference type="NCBI Taxonomy" id="2562239"/>
    <lineage>
        <taxon>Eukaryota</taxon>
        <taxon>Sar</taxon>
        <taxon>Alveolata</taxon>
        <taxon>Dinophyceae</taxon>
        <taxon>Suessiales</taxon>
        <taxon>Symbiodiniaceae</taxon>
        <taxon>Effrenium</taxon>
    </lineage>
</organism>
<feature type="transmembrane region" description="Helical" evidence="2">
    <location>
        <begin position="70"/>
        <end position="87"/>
    </location>
</feature>
<evidence type="ECO:0000256" key="1">
    <source>
        <dbReference type="SAM" id="MobiDB-lite"/>
    </source>
</evidence>
<evidence type="ECO:0000313" key="4">
    <source>
        <dbReference type="Proteomes" id="UP001178507"/>
    </source>
</evidence>
<keyword evidence="2" id="KW-1133">Transmembrane helix</keyword>